<dbReference type="CDD" id="cd01414">
    <property type="entry name" value="SAICAR_synt_Sc"/>
    <property type="match status" value="1"/>
</dbReference>
<dbReference type="InterPro" id="IPR001636">
    <property type="entry name" value="SAICAR_synth"/>
</dbReference>
<evidence type="ECO:0000259" key="9">
    <source>
        <dbReference type="Pfam" id="PF01259"/>
    </source>
</evidence>
<keyword evidence="3 8" id="KW-0436">Ligase</keyword>
<dbReference type="NCBIfam" id="TIGR00081">
    <property type="entry name" value="purC"/>
    <property type="match status" value="1"/>
</dbReference>
<dbReference type="Gene3D" id="3.30.200.20">
    <property type="entry name" value="Phosphorylase Kinase, domain 1"/>
    <property type="match status" value="1"/>
</dbReference>
<keyword evidence="6 8" id="KW-0067">ATP-binding</keyword>
<comment type="similarity">
    <text evidence="2 8">Belongs to the SAICAR synthetase family.</text>
</comment>
<keyword evidence="4 8" id="KW-0547">Nucleotide-binding</keyword>
<dbReference type="UniPathway" id="UPA00074">
    <property type="reaction ID" value="UER00131"/>
</dbReference>
<keyword evidence="5 8" id="KW-0658">Purine biosynthesis</keyword>
<organism evidence="10 11">
    <name type="scientific">Desulfobaculum xiamenense</name>
    <dbReference type="NCBI Taxonomy" id="995050"/>
    <lineage>
        <taxon>Bacteria</taxon>
        <taxon>Pseudomonadati</taxon>
        <taxon>Thermodesulfobacteriota</taxon>
        <taxon>Desulfovibrionia</taxon>
        <taxon>Desulfovibrionales</taxon>
        <taxon>Desulfovibrionaceae</taxon>
        <taxon>Desulfobaculum</taxon>
    </lineage>
</organism>
<dbReference type="AlphaFoldDB" id="A0A846QM55"/>
<evidence type="ECO:0000256" key="7">
    <source>
        <dbReference type="ARBA" id="ARBA00048475"/>
    </source>
</evidence>
<dbReference type="NCBIfam" id="NF010568">
    <property type="entry name" value="PRK13961.1"/>
    <property type="match status" value="1"/>
</dbReference>
<dbReference type="GO" id="GO:0005524">
    <property type="term" value="F:ATP binding"/>
    <property type="evidence" value="ECO:0007669"/>
    <property type="project" value="UniProtKB-KW"/>
</dbReference>
<dbReference type="GO" id="GO:0005737">
    <property type="term" value="C:cytoplasm"/>
    <property type="evidence" value="ECO:0007669"/>
    <property type="project" value="TreeGrafter"/>
</dbReference>
<dbReference type="PROSITE" id="PS01058">
    <property type="entry name" value="SAICAR_SYNTHETASE_2"/>
    <property type="match status" value="1"/>
</dbReference>
<protein>
    <recommendedName>
        <fullName evidence="8">Phosphoribosylaminoimidazole-succinocarboxamide synthase</fullName>
        <ecNumber evidence="8">6.3.2.6</ecNumber>
    </recommendedName>
    <alternativeName>
        <fullName evidence="8">SAICAR synthetase</fullName>
    </alternativeName>
</protein>
<dbReference type="GO" id="GO:0006189">
    <property type="term" value="P:'de novo' IMP biosynthetic process"/>
    <property type="evidence" value="ECO:0007669"/>
    <property type="project" value="UniProtKB-UniRule"/>
</dbReference>
<dbReference type="Gene3D" id="3.30.470.20">
    <property type="entry name" value="ATP-grasp fold, B domain"/>
    <property type="match status" value="1"/>
</dbReference>
<dbReference type="Proteomes" id="UP000580856">
    <property type="component" value="Unassembled WGS sequence"/>
</dbReference>
<evidence type="ECO:0000256" key="5">
    <source>
        <dbReference type="ARBA" id="ARBA00022755"/>
    </source>
</evidence>
<evidence type="ECO:0000256" key="2">
    <source>
        <dbReference type="ARBA" id="ARBA00010190"/>
    </source>
</evidence>
<dbReference type="PROSITE" id="PS01057">
    <property type="entry name" value="SAICAR_SYNTHETASE_1"/>
    <property type="match status" value="1"/>
</dbReference>
<dbReference type="EC" id="6.3.2.6" evidence="8"/>
<dbReference type="Pfam" id="PF01259">
    <property type="entry name" value="SAICAR_synt"/>
    <property type="match status" value="1"/>
</dbReference>
<accession>A0A846QM55</accession>
<dbReference type="HAMAP" id="MF_00137">
    <property type="entry name" value="SAICAR_synth"/>
    <property type="match status" value="1"/>
</dbReference>
<evidence type="ECO:0000256" key="1">
    <source>
        <dbReference type="ARBA" id="ARBA00004672"/>
    </source>
</evidence>
<reference evidence="10 11" key="1">
    <citation type="submission" date="2020-03" db="EMBL/GenBank/DDBJ databases">
        <title>Genomic Encyclopedia of Type Strains, Phase IV (KMG-IV): sequencing the most valuable type-strain genomes for metagenomic binning, comparative biology and taxonomic classification.</title>
        <authorList>
            <person name="Goeker M."/>
        </authorList>
    </citation>
    <scope>NUCLEOTIDE SEQUENCE [LARGE SCALE GENOMIC DNA]</scope>
    <source>
        <strain evidence="10 11">DSM 24233</strain>
    </source>
</reference>
<dbReference type="PANTHER" id="PTHR43700:SF1">
    <property type="entry name" value="PHOSPHORIBOSYLAMINOIMIDAZOLE-SUCCINOCARBOXAMIDE SYNTHASE"/>
    <property type="match status" value="1"/>
</dbReference>
<evidence type="ECO:0000256" key="6">
    <source>
        <dbReference type="ARBA" id="ARBA00022840"/>
    </source>
</evidence>
<proteinExistence type="inferred from homology"/>
<gene>
    <name evidence="8" type="primary">purC</name>
    <name evidence="10" type="ORF">GGQ74_000943</name>
</gene>
<dbReference type="RefSeq" id="WP_167940369.1">
    <property type="nucleotide sequence ID" value="NZ_JAATJA010000001.1"/>
</dbReference>
<comment type="catalytic activity">
    <reaction evidence="7 8">
        <text>5-amino-1-(5-phospho-D-ribosyl)imidazole-4-carboxylate + L-aspartate + ATP = (2S)-2-[5-amino-1-(5-phospho-beta-D-ribosyl)imidazole-4-carboxamido]succinate + ADP + phosphate + 2 H(+)</text>
        <dbReference type="Rhea" id="RHEA:22628"/>
        <dbReference type="ChEBI" id="CHEBI:15378"/>
        <dbReference type="ChEBI" id="CHEBI:29991"/>
        <dbReference type="ChEBI" id="CHEBI:30616"/>
        <dbReference type="ChEBI" id="CHEBI:43474"/>
        <dbReference type="ChEBI" id="CHEBI:58443"/>
        <dbReference type="ChEBI" id="CHEBI:77657"/>
        <dbReference type="ChEBI" id="CHEBI:456216"/>
        <dbReference type="EC" id="6.3.2.6"/>
    </reaction>
</comment>
<evidence type="ECO:0000256" key="8">
    <source>
        <dbReference type="HAMAP-Rule" id="MF_00137"/>
    </source>
</evidence>
<comment type="caution">
    <text evidence="10">The sequence shown here is derived from an EMBL/GenBank/DDBJ whole genome shotgun (WGS) entry which is preliminary data.</text>
</comment>
<evidence type="ECO:0000256" key="3">
    <source>
        <dbReference type="ARBA" id="ARBA00022598"/>
    </source>
</evidence>
<comment type="pathway">
    <text evidence="1 8">Purine metabolism; IMP biosynthesis via de novo pathway; 5-amino-1-(5-phospho-D-ribosyl)imidazole-4-carboxamide from 5-amino-1-(5-phospho-D-ribosyl)imidazole-4-carboxylate: step 1/2.</text>
</comment>
<keyword evidence="11" id="KW-1185">Reference proteome</keyword>
<dbReference type="SUPFAM" id="SSF56104">
    <property type="entry name" value="SAICAR synthase-like"/>
    <property type="match status" value="1"/>
</dbReference>
<evidence type="ECO:0000313" key="10">
    <source>
        <dbReference type="EMBL" id="NJB67303.1"/>
    </source>
</evidence>
<feature type="domain" description="SAICAR synthetase/ADE2 N-terminal" evidence="9">
    <location>
        <begin position="15"/>
        <end position="268"/>
    </location>
</feature>
<name>A0A846QM55_9BACT</name>
<dbReference type="InterPro" id="IPR018236">
    <property type="entry name" value="SAICAR_synthetase_CS"/>
</dbReference>
<evidence type="ECO:0000256" key="4">
    <source>
        <dbReference type="ARBA" id="ARBA00022741"/>
    </source>
</evidence>
<dbReference type="EMBL" id="JAATJA010000001">
    <property type="protein sequence ID" value="NJB67303.1"/>
    <property type="molecule type" value="Genomic_DNA"/>
</dbReference>
<dbReference type="GO" id="GO:0004639">
    <property type="term" value="F:phosphoribosylaminoimidazolesuccinocarboxamide synthase activity"/>
    <property type="evidence" value="ECO:0007669"/>
    <property type="project" value="UniProtKB-UniRule"/>
</dbReference>
<evidence type="ECO:0000313" key="11">
    <source>
        <dbReference type="Proteomes" id="UP000580856"/>
    </source>
</evidence>
<dbReference type="PANTHER" id="PTHR43700">
    <property type="entry name" value="PHOSPHORIBOSYLAMINOIMIDAZOLE-SUCCINOCARBOXAMIDE SYNTHASE"/>
    <property type="match status" value="1"/>
</dbReference>
<sequence>MKVVTRTEIREFPLISRGKVRDIYDLGDDRLLIVTTDRMSAFDVVMNEPIPYKGVILNQITLFWMDKFKDIVPNHLIASDVTDFPAELAPYADELEGRSVVVKKAKPLPIECIVRGFITGSGWKDYKATGTVCGHDLPAGLKESEKLPQPLFTPSTKADLGEHDENITLEQATQKLGAELFEKVQRATLDIYSRARDFAAEKGILIADTKFEFGMVDGQLTLIDEVLTPDSSRFWPSAGYEAGKSQPSFDKQYLRDWLSAQDWDKTPPAPTLPEEVIERTGRKYAEAFEHLTGKPFVVR</sequence>
<dbReference type="FunFam" id="3.30.470.20:FF:000015">
    <property type="entry name" value="Phosphoribosylaminoimidazole-succinocarboxamide synthase"/>
    <property type="match status" value="1"/>
</dbReference>
<dbReference type="InterPro" id="IPR028923">
    <property type="entry name" value="SAICAR_synt/ADE2_N"/>
</dbReference>